<accession>I7MG07</accession>
<dbReference type="PANTHER" id="PTHR24092:SF5">
    <property type="entry name" value="PHOSPHOLIPID-TRANSPORTING ATPASE"/>
    <property type="match status" value="1"/>
</dbReference>
<feature type="transmembrane region" description="Helical" evidence="6">
    <location>
        <begin position="599"/>
        <end position="624"/>
    </location>
</feature>
<feature type="compositionally biased region" description="Basic residues" evidence="5">
    <location>
        <begin position="76"/>
        <end position="85"/>
    </location>
</feature>
<dbReference type="InterPro" id="IPR032630">
    <property type="entry name" value="P_typ_ATPase_c"/>
</dbReference>
<dbReference type="GeneID" id="7841652"/>
<dbReference type="GO" id="GO:0006897">
    <property type="term" value="P:endocytosis"/>
    <property type="evidence" value="ECO:0007669"/>
    <property type="project" value="TreeGrafter"/>
</dbReference>
<dbReference type="RefSeq" id="XP_001032308.3">
    <property type="nucleotide sequence ID" value="XM_001032308.3"/>
</dbReference>
<feature type="transmembrane region" description="Helical" evidence="6">
    <location>
        <begin position="351"/>
        <end position="368"/>
    </location>
</feature>
<feature type="transmembrane region" description="Helical" evidence="6">
    <location>
        <begin position="1197"/>
        <end position="1217"/>
    </location>
</feature>
<sequence length="1438" mass="166648">MYGTDQGQTLNGNEQKADIDQLINELQQEDHQMQNQQNITSQEQNNMLFTDNNLFPTHPNNTINDTEQNELVPPVKTKKKKKKKKAENSTQDEENSRVVLLVDSINHLEEQGNHVSDQNLSPEKQRIIKTAEKHNIGRDQIIYEEEQKEVHEDFNQSMYKGVNQSLVYGNSSQLNESLVQDDQKFIRENQDNNIIRSQSRMNNDPIILNQAEDNQEQFQADQNNQMSAPYGNNQLQNPSEFKQSACKRICTKLCNAIQYQSQTKPYEQKSKIAKIFSSNPQLLRPKIKPLDISFGNNKVNSQLQNSIAPAKNRFTFTLYLLLQIAFKKINVYFFFLGVIASVIYWQNSRNFPCMIALYLFSVFSQLVIDYNLKKRNFYFCQAVDNQTVQKSSNGSFVSCKRGELRQGDIVKIKQGEFLPADLILVSSSGEDIFINLDSHGSQSGFERKYVPQQIRELDKSQLISNAFSIDGTIKSNSDTLSIQEGKWEGTFKSSAVNSGNEFQITEENIGIKNMRLLNSDFIIGIVLFTSQKSKYNGVNFQRETFQHILNSFINLHVFFSLIFIIVFAIIFAILGSSFASDALNNYHYLKQVDPVFKVFMNYLVILTSTLPTFLYPVLGAVDLLQTYLINRMPDDWDDIIESQKQMNAISFTQLDQEMKPLDASKSYYETKPKQRILKSEKEFQESKKKLNFEDEKKRVDLNKSTATQQEPEAKNQKKEISKYKEIIFDGQKISFLGKLNVIVSDLENVNERYTEFQGFTAYDIGFDQNNNSHLFDGMGERQIQQVVKLFKFGLMSNGKYQQTKEDIALKEYCEKLEIFYTNGEEQNQFIISTMNVEENFTLNFQQAPSADRPYQTSYISRTNSDNQLLMRGSPEVVMDKMIMDNELSESIKLSIKQFRARGYTCQILATKHVDDRFFAVLSDLKQNTVQTDQLLANIENNLEYLGLFAFKTFYRDPFNRLTQSSIKPWYLTEQNYNQQQNIFKENSLAPTFRISQQDPTLLIKEIDFYFKQYKLSTFGSNIVSQISSYKIKYNMESDAKVLQTLFSSQDQNMQIFKVMFFTMMLHAQNCVIWGMSPLLKQTLISQVKGCISPSLNFLAVGSSEKDIPLMQTSDVSLVYSKEGEDNSNQQSILPYADGQFTSFKQLNYLILSYGRQHYHKSQQLCTYMIEKSIIFTTLELIYAFHVMYSGQLFFCNLIYFFYEFLFANWGAAFFYLLDFDIQMYQQIEYPQVYLQGSLQKLTSIPKYFYRAFLSLCQGIFIFFITSYTLQEAVDGTGVVMNHGFTQICALFTIFNLMKYKQIVHSTNISYHYWVMVIDYILFIIVMFIIQTKGISRISYNNLDKMVSAFFSSTSSFFIFLTIGFICLIPEIIQLVNERLINRNPIYKIIGFNYGLYERRVGANVPILTQNVYYTNQVDNFAKIAPEEKSKIGLKKLVS</sequence>
<dbReference type="InParanoid" id="I7MG07"/>
<evidence type="ECO:0000313" key="8">
    <source>
        <dbReference type="EMBL" id="EAR84645.3"/>
    </source>
</evidence>
<proteinExistence type="predicted"/>
<name>I7MG07_TETTS</name>
<dbReference type="InterPro" id="IPR023298">
    <property type="entry name" value="ATPase_P-typ_TM_dom_sf"/>
</dbReference>
<dbReference type="InterPro" id="IPR008250">
    <property type="entry name" value="ATPase_P-typ_transduc_dom_A_sf"/>
</dbReference>
<reference evidence="9" key="1">
    <citation type="journal article" date="2006" name="PLoS Biol.">
        <title>Macronuclear genome sequence of the ciliate Tetrahymena thermophila, a model eukaryote.</title>
        <authorList>
            <person name="Eisen J.A."/>
            <person name="Coyne R.S."/>
            <person name="Wu M."/>
            <person name="Wu D."/>
            <person name="Thiagarajan M."/>
            <person name="Wortman J.R."/>
            <person name="Badger J.H."/>
            <person name="Ren Q."/>
            <person name="Amedeo P."/>
            <person name="Jones K.M."/>
            <person name="Tallon L.J."/>
            <person name="Delcher A.L."/>
            <person name="Salzberg S.L."/>
            <person name="Silva J.C."/>
            <person name="Haas B.J."/>
            <person name="Majoros W.H."/>
            <person name="Farzad M."/>
            <person name="Carlton J.M."/>
            <person name="Smith R.K. Jr."/>
            <person name="Garg J."/>
            <person name="Pearlman R.E."/>
            <person name="Karrer K.M."/>
            <person name="Sun L."/>
            <person name="Manning G."/>
            <person name="Elde N.C."/>
            <person name="Turkewitz A.P."/>
            <person name="Asai D.J."/>
            <person name="Wilkes D.E."/>
            <person name="Wang Y."/>
            <person name="Cai H."/>
            <person name="Collins K."/>
            <person name="Stewart B.A."/>
            <person name="Lee S.R."/>
            <person name="Wilamowska K."/>
            <person name="Weinberg Z."/>
            <person name="Ruzzo W.L."/>
            <person name="Wloga D."/>
            <person name="Gaertig J."/>
            <person name="Frankel J."/>
            <person name="Tsao C.-C."/>
            <person name="Gorovsky M.A."/>
            <person name="Keeling P.J."/>
            <person name="Waller R.F."/>
            <person name="Patron N.J."/>
            <person name="Cherry J.M."/>
            <person name="Stover N.A."/>
            <person name="Krieger C.J."/>
            <person name="del Toro C."/>
            <person name="Ryder H.F."/>
            <person name="Williamson S.C."/>
            <person name="Barbeau R.A."/>
            <person name="Hamilton E.P."/>
            <person name="Orias E."/>
        </authorList>
    </citation>
    <scope>NUCLEOTIDE SEQUENCE [LARGE SCALE GENOMIC DNA]</scope>
    <source>
        <strain evidence="9">SB210</strain>
    </source>
</reference>
<keyword evidence="6" id="KW-1133">Transmembrane helix</keyword>
<dbReference type="SUPFAM" id="SSF81653">
    <property type="entry name" value="Calcium ATPase, transduction domain A"/>
    <property type="match status" value="1"/>
</dbReference>
<gene>
    <name evidence="8" type="ORF">TTHERM_00649140</name>
</gene>
<keyword evidence="3" id="KW-0460">Magnesium</keyword>
<dbReference type="GO" id="GO:0000166">
    <property type="term" value="F:nucleotide binding"/>
    <property type="evidence" value="ECO:0007669"/>
    <property type="project" value="InterPro"/>
</dbReference>
<dbReference type="GO" id="GO:0046872">
    <property type="term" value="F:metal ion binding"/>
    <property type="evidence" value="ECO:0007669"/>
    <property type="project" value="UniProtKB-KW"/>
</dbReference>
<keyword evidence="4" id="KW-0175">Coiled coil</keyword>
<protein>
    <submittedName>
        <fullName evidence="8">Phospholipid-translocating P-type ATPase, flippase</fullName>
    </submittedName>
</protein>
<evidence type="ECO:0000256" key="2">
    <source>
        <dbReference type="ARBA" id="ARBA00022723"/>
    </source>
</evidence>
<feature type="transmembrane region" description="Helical" evidence="6">
    <location>
        <begin position="1309"/>
        <end position="1329"/>
    </location>
</feature>
<dbReference type="Gene3D" id="3.40.1110.10">
    <property type="entry name" value="Calcium-transporting ATPase, cytoplasmic domain N"/>
    <property type="match status" value="1"/>
</dbReference>
<comment type="subcellular location">
    <subcellularLocation>
        <location evidence="1">Membrane</location>
        <topology evidence="1">Multi-pass membrane protein</topology>
    </subcellularLocation>
</comment>
<feature type="compositionally biased region" description="Polar residues" evidence="5">
    <location>
        <begin position="50"/>
        <end position="66"/>
    </location>
</feature>
<keyword evidence="9" id="KW-1185">Reference proteome</keyword>
<evidence type="ECO:0000259" key="7">
    <source>
        <dbReference type="Pfam" id="PF16212"/>
    </source>
</evidence>
<dbReference type="GO" id="GO:0006890">
    <property type="term" value="P:retrograde vesicle-mediated transport, Golgi to endoplasmic reticulum"/>
    <property type="evidence" value="ECO:0007669"/>
    <property type="project" value="TreeGrafter"/>
</dbReference>
<dbReference type="Pfam" id="PF16212">
    <property type="entry name" value="PhoLip_ATPase_C"/>
    <property type="match status" value="1"/>
</dbReference>
<dbReference type="PANTHER" id="PTHR24092">
    <property type="entry name" value="PROBABLE PHOSPHOLIPID-TRANSPORTING ATPASE"/>
    <property type="match status" value="1"/>
</dbReference>
<feature type="transmembrane region" description="Helical" evidence="6">
    <location>
        <begin position="552"/>
        <end position="579"/>
    </location>
</feature>
<dbReference type="eggNOG" id="KOG0206">
    <property type="taxonomic scope" value="Eukaryota"/>
</dbReference>
<dbReference type="Gene3D" id="2.70.150.10">
    <property type="entry name" value="Calcium-transporting ATPase, cytoplasmic transduction domain A"/>
    <property type="match status" value="1"/>
</dbReference>
<feature type="coiled-coil region" evidence="4">
    <location>
        <begin position="12"/>
        <end position="39"/>
    </location>
</feature>
<dbReference type="GO" id="GO:0005768">
    <property type="term" value="C:endosome"/>
    <property type="evidence" value="ECO:0007669"/>
    <property type="project" value="TreeGrafter"/>
</dbReference>
<dbReference type="GO" id="GO:0140326">
    <property type="term" value="F:ATPase-coupled intramembrane lipid transporter activity"/>
    <property type="evidence" value="ECO:0007669"/>
    <property type="project" value="TreeGrafter"/>
</dbReference>
<dbReference type="GO" id="GO:0005886">
    <property type="term" value="C:plasma membrane"/>
    <property type="evidence" value="ECO:0007669"/>
    <property type="project" value="TreeGrafter"/>
</dbReference>
<dbReference type="STRING" id="312017.I7MG07"/>
<feature type="transmembrane region" description="Helical" evidence="6">
    <location>
        <begin position="1164"/>
        <end position="1185"/>
    </location>
</feature>
<evidence type="ECO:0000256" key="6">
    <source>
        <dbReference type="SAM" id="Phobius"/>
    </source>
</evidence>
<dbReference type="Proteomes" id="UP000009168">
    <property type="component" value="Unassembled WGS sequence"/>
</dbReference>
<feature type="transmembrane region" description="Helical" evidence="6">
    <location>
        <begin position="1279"/>
        <end position="1297"/>
    </location>
</feature>
<dbReference type="OrthoDB" id="429932at2759"/>
<evidence type="ECO:0000256" key="4">
    <source>
        <dbReference type="SAM" id="Coils"/>
    </source>
</evidence>
<feature type="region of interest" description="Disordered" evidence="5">
    <location>
        <begin position="50"/>
        <end position="97"/>
    </location>
</feature>
<evidence type="ECO:0000313" key="9">
    <source>
        <dbReference type="Proteomes" id="UP000009168"/>
    </source>
</evidence>
<keyword evidence="2" id="KW-0479">Metal-binding</keyword>
<evidence type="ECO:0000256" key="3">
    <source>
        <dbReference type="ARBA" id="ARBA00022842"/>
    </source>
</evidence>
<dbReference type="InterPro" id="IPR023299">
    <property type="entry name" value="ATPase_P-typ_cyto_dom_N"/>
</dbReference>
<feature type="transmembrane region" description="Helical" evidence="6">
    <location>
        <begin position="329"/>
        <end position="345"/>
    </location>
</feature>
<dbReference type="EMBL" id="GG662698">
    <property type="protein sequence ID" value="EAR84645.3"/>
    <property type="molecule type" value="Genomic_DNA"/>
</dbReference>
<dbReference type="Gene3D" id="3.40.50.1000">
    <property type="entry name" value="HAD superfamily/HAD-like"/>
    <property type="match status" value="1"/>
</dbReference>
<keyword evidence="6" id="KW-0472">Membrane</keyword>
<dbReference type="SUPFAM" id="SSF81665">
    <property type="entry name" value="Calcium ATPase, transmembrane domain M"/>
    <property type="match status" value="1"/>
</dbReference>
<feature type="transmembrane region" description="Helical" evidence="6">
    <location>
        <begin position="1349"/>
        <end position="1372"/>
    </location>
</feature>
<dbReference type="InterPro" id="IPR023214">
    <property type="entry name" value="HAD_sf"/>
</dbReference>
<dbReference type="KEGG" id="tet:TTHERM_00649140"/>
<dbReference type="GO" id="GO:0005802">
    <property type="term" value="C:trans-Golgi network"/>
    <property type="evidence" value="ECO:0007669"/>
    <property type="project" value="TreeGrafter"/>
</dbReference>
<evidence type="ECO:0000256" key="5">
    <source>
        <dbReference type="SAM" id="MobiDB-lite"/>
    </source>
</evidence>
<feature type="domain" description="P-type ATPase C-terminal" evidence="7">
    <location>
        <begin position="1136"/>
        <end position="1380"/>
    </location>
</feature>
<organism evidence="8 9">
    <name type="scientific">Tetrahymena thermophila (strain SB210)</name>
    <dbReference type="NCBI Taxonomy" id="312017"/>
    <lineage>
        <taxon>Eukaryota</taxon>
        <taxon>Sar</taxon>
        <taxon>Alveolata</taxon>
        <taxon>Ciliophora</taxon>
        <taxon>Intramacronucleata</taxon>
        <taxon>Oligohymenophorea</taxon>
        <taxon>Hymenostomatida</taxon>
        <taxon>Tetrahymenina</taxon>
        <taxon>Tetrahymenidae</taxon>
        <taxon>Tetrahymena</taxon>
    </lineage>
</organism>
<evidence type="ECO:0000256" key="1">
    <source>
        <dbReference type="ARBA" id="ARBA00004141"/>
    </source>
</evidence>
<keyword evidence="6" id="KW-0812">Transmembrane</keyword>
<dbReference type="GO" id="GO:0045332">
    <property type="term" value="P:phospholipid translocation"/>
    <property type="evidence" value="ECO:0007669"/>
    <property type="project" value="TreeGrafter"/>
</dbReference>
<feature type="transmembrane region" description="Helical" evidence="6">
    <location>
        <begin position="1247"/>
        <end position="1267"/>
    </location>
</feature>